<name>A0A1Z3ML13_ALCFA</name>
<feature type="compositionally biased region" description="Basic residues" evidence="1">
    <location>
        <begin position="346"/>
        <end position="357"/>
    </location>
</feature>
<evidence type="ECO:0000256" key="1">
    <source>
        <dbReference type="SAM" id="MobiDB-lite"/>
    </source>
</evidence>
<sequence length="363" mass="41731">MSKSKGVAVVEVVDHVDGENIELREQLNLFEYVDSDLRRRKEYSNSVDLYDSLPKYSWDQREIEDVQEASRIRCIKLGGQEYQIEVTPAVITRDKRKVFVFPSAREELVEEALRKFVVDGQGTAHGGEVGVFFTMYQLQKELAENGRTYSLTELSEALEVLNKANIEISTTAGDAVLSSPLFPTVVTRSRSEYLKAPTQSKCYARFNVMVTDSILKLKYRRYDYKLGMSIKSHLARWIHRRMSQNWTQASIDKPYTFTQTSYLAASPRGLSETMSENTRAVKSALDTLKKHGIVDRYDAEPEKDGRKIIDVRYRVYATQEFVSQTISHNRHRNELSAHQFQVMKKGLQRSKGRLSRSKKGEES</sequence>
<reference evidence="2" key="1">
    <citation type="submission" date="2017-02" db="EMBL/GenBank/DDBJ databases">
        <title>Emergence of VIM metallo-beta-lactamase producing Alcaligenes faecalis in GAZA, Palestine.</title>
        <authorList>
            <person name="Al Laham N."/>
            <person name="Chavda K."/>
            <person name="Cienfuegos V."/>
            <person name="Kreiswirth B."/>
            <person name="Chen L."/>
        </authorList>
    </citation>
    <scope>NUCLEOTIDE SEQUENCE</scope>
    <source>
        <strain evidence="2">GZAF1</strain>
        <plasmid evidence="2">pGZAF1_VIM</plasmid>
    </source>
</reference>
<keyword evidence="2" id="KW-0614">Plasmid</keyword>
<proteinExistence type="predicted"/>
<protein>
    <submittedName>
        <fullName evidence="2">RepA</fullName>
    </submittedName>
</protein>
<dbReference type="RefSeq" id="WP_086069316.1">
    <property type="nucleotide sequence ID" value="NZ_CP039545.1"/>
</dbReference>
<organism evidence="2">
    <name type="scientific">Alcaligenes faecalis</name>
    <dbReference type="NCBI Taxonomy" id="511"/>
    <lineage>
        <taxon>Bacteria</taxon>
        <taxon>Pseudomonadati</taxon>
        <taxon>Pseudomonadota</taxon>
        <taxon>Betaproteobacteria</taxon>
        <taxon>Burkholderiales</taxon>
        <taxon>Alcaligenaceae</taxon>
        <taxon>Alcaligenes</taxon>
    </lineage>
</organism>
<dbReference type="EMBL" id="KY623659">
    <property type="protein sequence ID" value="ASD48494.1"/>
    <property type="molecule type" value="Genomic_DNA"/>
</dbReference>
<feature type="region of interest" description="Disordered" evidence="1">
    <location>
        <begin position="340"/>
        <end position="363"/>
    </location>
</feature>
<accession>A0A1Z3ML13</accession>
<evidence type="ECO:0000313" key="2">
    <source>
        <dbReference type="EMBL" id="ASD48494.1"/>
    </source>
</evidence>
<dbReference type="AlphaFoldDB" id="A0A1Z3ML13"/>
<geneLocation type="plasmid" evidence="2">
    <name>pGZAF1_VIM</name>
</geneLocation>